<accession>A0A2G3EB36</accession>
<reference evidence="1" key="1">
    <citation type="submission" date="2017-10" db="EMBL/GenBank/DDBJ databases">
        <title>Resolving the taxonomy of Roseburia spp., Eubacterium rectale and Agathobacter spp. through phylogenomic analysis.</title>
        <authorList>
            <person name="Sheridan P.O."/>
            <person name="Walker A.W."/>
            <person name="Duncan S.H."/>
            <person name="Scott K.P."/>
            <person name="Toole P.W.O."/>
            <person name="Luis P."/>
            <person name="Flint H.J."/>
        </authorList>
    </citation>
    <scope>NUCLEOTIDE SEQUENCE [LARGE SCALE GENOMIC DNA]</scope>
    <source>
        <strain evidence="1">JK10</strain>
    </source>
</reference>
<dbReference type="RefSeq" id="WP_099413282.1">
    <property type="nucleotide sequence ID" value="NZ_PDYH01000022.1"/>
</dbReference>
<dbReference type="Proteomes" id="UP000224317">
    <property type="component" value="Unassembled WGS sequence"/>
</dbReference>
<keyword evidence="2" id="KW-1185">Reference proteome</keyword>
<dbReference type="AlphaFoldDB" id="A0A2G3EB36"/>
<evidence type="ECO:0000313" key="2">
    <source>
        <dbReference type="Proteomes" id="UP000224317"/>
    </source>
</evidence>
<proteinExistence type="predicted"/>
<name>A0A2G3EB36_9FIRM</name>
<organism evidence="1 2">
    <name type="scientific">Pseudobutyrivibrio ruminis</name>
    <dbReference type="NCBI Taxonomy" id="46206"/>
    <lineage>
        <taxon>Bacteria</taxon>
        <taxon>Bacillati</taxon>
        <taxon>Bacillota</taxon>
        <taxon>Clostridia</taxon>
        <taxon>Lachnospirales</taxon>
        <taxon>Lachnospiraceae</taxon>
        <taxon>Pseudobutyrivibrio</taxon>
    </lineage>
</organism>
<evidence type="ECO:0008006" key="3">
    <source>
        <dbReference type="Google" id="ProtNLM"/>
    </source>
</evidence>
<protein>
    <recommendedName>
        <fullName evidence="3">Flagellar hook-associated protein 2 C-terminus</fullName>
    </recommendedName>
</protein>
<dbReference type="EMBL" id="PDYH01000022">
    <property type="protein sequence ID" value="PHU40333.1"/>
    <property type="molecule type" value="Genomic_DNA"/>
</dbReference>
<evidence type="ECO:0000313" key="1">
    <source>
        <dbReference type="EMBL" id="PHU40333.1"/>
    </source>
</evidence>
<sequence>MNFGMDYFSLLTGGINSSTNSILNQYGKQKVGKNSKGNGIQKSYGAFSTIDNSKVFGSLYKMASKTNDKILNGASKADTAGRQLSNKSIYQDGNRDSLYSNAKNLIDGYNEIVEGTSNSSSVQISNRASVMKRIALTNKADLEKVGISYDFKTGALSMDEEKLKSADAGDLQRVFGNNGSFGQNVRASAVVTQNTAASSMYQQNGLAGLYNSYGMNGKYSALNNYGLSSFFGSWFI</sequence>
<gene>
    <name evidence="1" type="ORF">CSX00_07105</name>
</gene>
<comment type="caution">
    <text evidence="1">The sequence shown here is derived from an EMBL/GenBank/DDBJ whole genome shotgun (WGS) entry which is preliminary data.</text>
</comment>